<dbReference type="PANTHER" id="PTHR36108:SF13">
    <property type="entry name" value="COLOSSIN-B-RELATED"/>
    <property type="match status" value="1"/>
</dbReference>
<evidence type="ECO:0000313" key="5">
    <source>
        <dbReference type="Proteomes" id="UP001193081"/>
    </source>
</evidence>
<dbReference type="InterPro" id="IPR008969">
    <property type="entry name" value="CarboxyPept-like_regulatory"/>
</dbReference>
<gene>
    <name evidence="4" type="ORF">EYB53_018285</name>
</gene>
<dbReference type="InterPro" id="IPR013784">
    <property type="entry name" value="Carb-bd-like_fold"/>
</dbReference>
<evidence type="ECO:0000313" key="4">
    <source>
        <dbReference type="EMBL" id="MBP1467669.1"/>
    </source>
</evidence>
<evidence type="ECO:0000256" key="2">
    <source>
        <dbReference type="ARBA" id="ARBA00022525"/>
    </source>
</evidence>
<proteinExistence type="inferred from homology"/>
<comment type="caution">
    <text evidence="4">The sequence shown here is derived from an EMBL/GenBank/DDBJ whole genome shotgun (WGS) entry which is preliminary data.</text>
</comment>
<comment type="similarity">
    <text evidence="1">Belongs to the serine-aspartate repeat-containing protein (SDr) family.</text>
</comment>
<accession>A0ABS4DE99</accession>
<organism evidence="4 5">
    <name type="scientific">Candidatus Chloroploca mongolica</name>
    <dbReference type="NCBI Taxonomy" id="2528176"/>
    <lineage>
        <taxon>Bacteria</taxon>
        <taxon>Bacillati</taxon>
        <taxon>Chloroflexota</taxon>
        <taxon>Chloroflexia</taxon>
        <taxon>Chloroflexales</taxon>
        <taxon>Chloroflexineae</taxon>
        <taxon>Oscillochloridaceae</taxon>
        <taxon>Candidatus Chloroploca</taxon>
    </lineage>
</organism>
<dbReference type="SUPFAM" id="SSF49464">
    <property type="entry name" value="Carboxypeptidase regulatory domain-like"/>
    <property type="match status" value="1"/>
</dbReference>
<sequence length="1036" mass="108374">MQRSVLPSSSLRMVLTVCMLLLVTVMLPRIPNSQAAPTHPRQGETVLRPVRPALLIGSAAPNGLPQVGLRVSLAQGEALLQVTTTDAAGMYHFQVREEGSYQVRAYDAMDHPFAVEEVFLHPGETVVMALGEPLAQPGASLAAEDTRCEELPPGTATIRGVVTEAATGAPINQVRVTASGPNAGTVDSDATGAYTLTNLAAGSYTIRFQPRTDSPIGQFYNGKWDADFADRVVVAEGAAVSNINAALVAPAIISGTVTTANNEPVSGVRLEAYRLVNGARAFVRSADTNVEGNYRLTGLPPGTYVVVTDIRASSNATALPFFNQTSNELTVAAASSNPNVNFQLVRGAQFSGRVTDSDGAGLRNVSVYAYDAATNAPRGLVANSGSDGTFISRGLVPGSYKVGFEQSGYADVYYNAQARLEQATPLTLTGTTITPNVNAQMSRVSEGTITGRVTNAEGQGLHGVQIFAYSRITGFNVTSTDEDGTYRIGGLPSGQYELEFRPSRTSEGYITQHYNNQSNRGNADLVTVTAPNTTSNINAVLARGARISGCISANDTGRGIANARVEIRTTEGRFFESFSADSTGSYRTTGLPPGTYQVAFTGRSASNASLRPGYARQEYAAPMVVASTDVPDINAVLEPGGAFRGTVTDEQGNPLSGITAWAYTLDGALATFSATWSSDDGVFTSAAVAPGRYMLELEPSSSGPSTGFARVMLGPFEITANTFTLVDAQLALGGRISGRVTNSTGAGLPDVSVFIYDANRNFVNSATTDSDGRYTSPGLADGTYYLQFWPFSDGGSAQYAPQFYNNKPDLESADPVQVQGTGIVGDINAVLVVGSAISGQVSAPEGLSAEGTLVQVYNATDQLVQTAGVGADGRYITAALPSGTYRVCFRPQNSRLMANCYNNKPDLASADPITVTAPTPVENINASLTAGSQIRGRALNPEGNGLAGVHIEVRAQATLAADDPILASATTNADGSYTTAPGLPAGSYHLRFIPPADSGLGTVSREVSVTTAGTDVEATDVRLSTSFSVYLPLVRR</sequence>
<dbReference type="Pfam" id="PF13620">
    <property type="entry name" value="CarboxypepD_reg"/>
    <property type="match status" value="6"/>
</dbReference>
<name>A0ABS4DE99_9CHLR</name>
<dbReference type="SUPFAM" id="SSF49478">
    <property type="entry name" value="Cna protein B-type domain"/>
    <property type="match status" value="4"/>
</dbReference>
<keyword evidence="5" id="KW-1185">Reference proteome</keyword>
<keyword evidence="3" id="KW-0732">Signal</keyword>
<dbReference type="PANTHER" id="PTHR36108">
    <property type="entry name" value="COLOSSIN-B-RELATED"/>
    <property type="match status" value="1"/>
</dbReference>
<dbReference type="Gene3D" id="2.60.40.10">
    <property type="entry name" value="Immunoglobulins"/>
    <property type="match status" value="3"/>
</dbReference>
<evidence type="ECO:0000256" key="1">
    <source>
        <dbReference type="ARBA" id="ARBA00007257"/>
    </source>
</evidence>
<dbReference type="SUPFAM" id="SSF49452">
    <property type="entry name" value="Starch-binding domain-like"/>
    <property type="match status" value="5"/>
</dbReference>
<reference evidence="4 5" key="1">
    <citation type="submission" date="2021-03" db="EMBL/GenBank/DDBJ databases">
        <authorList>
            <person name="Grouzdev D.S."/>
        </authorList>
    </citation>
    <scope>NUCLEOTIDE SEQUENCE [LARGE SCALE GENOMIC DNA]</scope>
    <source>
        <strain evidence="4 5">M50-1</strain>
    </source>
</reference>
<dbReference type="Gene3D" id="2.60.40.1120">
    <property type="entry name" value="Carboxypeptidase-like, regulatory domain"/>
    <property type="match status" value="5"/>
</dbReference>
<dbReference type="RefSeq" id="WP_135479841.1">
    <property type="nucleotide sequence ID" value="NZ_SIJK02000039.1"/>
</dbReference>
<evidence type="ECO:0000256" key="3">
    <source>
        <dbReference type="ARBA" id="ARBA00022729"/>
    </source>
</evidence>
<dbReference type="EMBL" id="SIJK02000039">
    <property type="protein sequence ID" value="MBP1467669.1"/>
    <property type="molecule type" value="Genomic_DNA"/>
</dbReference>
<protein>
    <submittedName>
        <fullName evidence="4">Carboxypeptidase regulatory-like domain-containing protein</fullName>
    </submittedName>
</protein>
<dbReference type="InterPro" id="IPR013783">
    <property type="entry name" value="Ig-like_fold"/>
</dbReference>
<dbReference type="Proteomes" id="UP001193081">
    <property type="component" value="Unassembled WGS sequence"/>
</dbReference>
<keyword evidence="2" id="KW-0964">Secreted</keyword>